<evidence type="ECO:0000313" key="9">
    <source>
        <dbReference type="Proteomes" id="UP001252875"/>
    </source>
</evidence>
<evidence type="ECO:0000256" key="1">
    <source>
        <dbReference type="ARBA" id="ARBA00007257"/>
    </source>
</evidence>
<organism evidence="8 9">
    <name type="scientific">Enterococcus hulanensis</name>
    <dbReference type="NCBI Taxonomy" id="2559929"/>
    <lineage>
        <taxon>Bacteria</taxon>
        <taxon>Bacillati</taxon>
        <taxon>Bacillota</taxon>
        <taxon>Bacilli</taxon>
        <taxon>Lactobacillales</taxon>
        <taxon>Enterococcaceae</taxon>
        <taxon>Enterococcus</taxon>
    </lineage>
</organism>
<dbReference type="InterPro" id="IPR041033">
    <property type="entry name" value="SpaA_PFL_dom_1"/>
</dbReference>
<keyword evidence="5" id="KW-1133">Transmembrane helix</keyword>
<protein>
    <submittedName>
        <fullName evidence="8">Prealbumin-like fold domain-containing protein</fullName>
    </submittedName>
</protein>
<keyword evidence="3 6" id="KW-0732">Signal</keyword>
<gene>
    <name evidence="8" type="ORF">P7D85_21440</name>
</gene>
<evidence type="ECO:0000256" key="5">
    <source>
        <dbReference type="SAM" id="Phobius"/>
    </source>
</evidence>
<feature type="transmembrane region" description="Helical" evidence="5">
    <location>
        <begin position="1234"/>
        <end position="1255"/>
    </location>
</feature>
<evidence type="ECO:0000256" key="4">
    <source>
        <dbReference type="SAM" id="MobiDB-lite"/>
    </source>
</evidence>
<feature type="domain" description="SpaA-like prealbumin fold" evidence="7">
    <location>
        <begin position="621"/>
        <end position="692"/>
    </location>
</feature>
<feature type="compositionally biased region" description="Basic and acidic residues" evidence="4">
    <location>
        <begin position="73"/>
        <end position="106"/>
    </location>
</feature>
<evidence type="ECO:0000256" key="2">
    <source>
        <dbReference type="ARBA" id="ARBA00022525"/>
    </source>
</evidence>
<evidence type="ECO:0000259" key="7">
    <source>
        <dbReference type="Pfam" id="PF17802"/>
    </source>
</evidence>
<feature type="region of interest" description="Disordered" evidence="4">
    <location>
        <begin position="401"/>
        <end position="421"/>
    </location>
</feature>
<dbReference type="PANTHER" id="PTHR36108:SF13">
    <property type="entry name" value="COLOSSIN-B-RELATED"/>
    <property type="match status" value="1"/>
</dbReference>
<sequence>MIKQLAKILRILVVLLFLIQLVPFSAFAETTQTVKESSTTNTIPKRSADILNTDATTNSSSASSDEGSENSTIEEKESSKTEQSTEKTQESSEKKENKRRETRAASRDLSTTSSATFKITNWNILDASGKALSATNKAKPNVAYDFDFTWELKFNGADRLQNGDYIKIPVLENEDWGEWQLAGTAQDQLITVQVDGKDTVIGKWEIKIDEEDEIKKIGIYFTEEAEKHLMTSLTAVKFSVPSKSLMNYTVKAGVQNVVFGDVKKQIGFEATTLSGSRGFDFKRLVNSGNGSMQYSMTVNFPETLELGGDEVNWSANPSMGFYQDPVNPKHYWGEYATDVNDIYVEDVLDPGVTVSTMLIAGMVRTPMDFPASAETTKKGGRPSSDIAYDAYVLVHSKQGPVYRTGSGSESDKKRPTEENSFTMLTQKSGETKAAFSARVKSKAYQYGIFVDGKGATATRTVMAYFGKIGATGGTQKKYSDLTMGNDGNTTRWAIPTRYTKNKSGGNVQITQFAALAAEANIKKGFYAESQRDLLESYYTLTYGDSNVLNGQIATYDIELLLDYPPESTSGKKTNTVDYYHKHKLDADKTLPRKNSAEGEMTNPYAEIKLNPNSAMLFKWDDDDLSSPLNGFTFKLQKKNGSSWTDVKTNLETTSNTVSGNTYDGTIKVDNLANGTYRFFETKAKDGYSQELSSSWNASAGAVTSEEFEISASKDGAVVHVRNKKKPVSRYKVQHYLQKVEGQAGSASDFEMKMDESLYGETGSTVTADPRTFDGYRHDSALSFNVKSGVVKEDGTLVLKLYYVIDMSEIKFQIFKTNMNKLPMPSVDKNGNPLYDSQNRREEVKFKLYRFVWKSGNHPTSHPPTTENIDAGHWTFVQDITTDAQGRILAPGLDIKSDTFSLVETATYPNFVLPKVEEAYWIIYGKDGEISTVTAPGTNNPGTTKDYQASDGKTYYRINNKAKPMDVDFIKENDNKNPLSGVEFKLYGGKSGEKLVIGSNDDPAAANTYWNMSSPLQTKTSATTTGAVNFTNLNSGDYLLQETKTPTGYQQPTGYWILTVDAENNTWTVQGRGDPTPPAFYAEGGKQRLPNYKKLLNFYFTKVNQNEKPLGGVEFKLYGGKAGETLQIGTNDDPQDPSTYWDMTTVIETQTSHSTTGNVSFNGLTTGNYLLVETKTVDGYELPSGQWIITVDVNSETVSDPVARGNPLPPAFYKDNGELFLPNYKKLIMPKAGGIGLHVVASVGILLIGLAILLLLERYKKHI</sequence>
<keyword evidence="5" id="KW-0472">Membrane</keyword>
<accession>A0ABU3F5E7</accession>
<dbReference type="EMBL" id="JARPYI010000018">
    <property type="protein sequence ID" value="MDT2602332.1"/>
    <property type="molecule type" value="Genomic_DNA"/>
</dbReference>
<dbReference type="Gene3D" id="2.60.40.10">
    <property type="entry name" value="Immunoglobulins"/>
    <property type="match status" value="3"/>
</dbReference>
<keyword evidence="5" id="KW-0812">Transmembrane</keyword>
<comment type="similarity">
    <text evidence="1">Belongs to the serine-aspartate repeat-containing protein (SDr) family.</text>
</comment>
<proteinExistence type="inferred from homology"/>
<dbReference type="Proteomes" id="UP001252875">
    <property type="component" value="Unassembled WGS sequence"/>
</dbReference>
<feature type="domain" description="SpaA-like prealbumin fold" evidence="7">
    <location>
        <begin position="966"/>
        <end position="1069"/>
    </location>
</feature>
<feature type="chain" id="PRO_5045687951" evidence="6">
    <location>
        <begin position="29"/>
        <end position="1262"/>
    </location>
</feature>
<reference evidence="8 9" key="1">
    <citation type="submission" date="2023-03" db="EMBL/GenBank/DDBJ databases">
        <authorList>
            <person name="Shen W."/>
            <person name="Cai J."/>
        </authorList>
    </citation>
    <scope>NUCLEOTIDE SEQUENCE [LARGE SCALE GENOMIC DNA]</scope>
    <source>
        <strain evidence="8 9">D6-4</strain>
    </source>
</reference>
<keyword evidence="9" id="KW-1185">Reference proteome</keyword>
<evidence type="ECO:0000256" key="3">
    <source>
        <dbReference type="ARBA" id="ARBA00022729"/>
    </source>
</evidence>
<feature type="region of interest" description="Disordered" evidence="4">
    <location>
        <begin position="33"/>
        <end position="110"/>
    </location>
</feature>
<feature type="signal peptide" evidence="6">
    <location>
        <begin position="1"/>
        <end position="28"/>
    </location>
</feature>
<dbReference type="RefSeq" id="WP_311823554.1">
    <property type="nucleotide sequence ID" value="NZ_JARPYF010000017.1"/>
</dbReference>
<dbReference type="PANTHER" id="PTHR36108">
    <property type="entry name" value="COLOSSIN-B-RELATED"/>
    <property type="match status" value="1"/>
</dbReference>
<dbReference type="Pfam" id="PF17802">
    <property type="entry name" value="SpaA"/>
    <property type="match status" value="3"/>
</dbReference>
<evidence type="ECO:0000313" key="8">
    <source>
        <dbReference type="EMBL" id="MDT2602332.1"/>
    </source>
</evidence>
<keyword evidence="2" id="KW-0964">Secreted</keyword>
<feature type="compositionally biased region" description="Polar residues" evidence="4">
    <location>
        <begin position="33"/>
        <end position="44"/>
    </location>
</feature>
<dbReference type="InterPro" id="IPR013783">
    <property type="entry name" value="Ig-like_fold"/>
</dbReference>
<comment type="caution">
    <text evidence="8">The sequence shown here is derived from an EMBL/GenBank/DDBJ whole genome shotgun (WGS) entry which is preliminary data.</text>
</comment>
<feature type="domain" description="SpaA-like prealbumin fold" evidence="7">
    <location>
        <begin position="1098"/>
        <end position="1196"/>
    </location>
</feature>
<feature type="compositionally biased region" description="Low complexity" evidence="4">
    <location>
        <begin position="53"/>
        <end position="71"/>
    </location>
</feature>
<evidence type="ECO:0000256" key="6">
    <source>
        <dbReference type="SAM" id="SignalP"/>
    </source>
</evidence>
<name>A0ABU3F5E7_9ENTE</name>